<evidence type="ECO:0000313" key="1">
    <source>
        <dbReference type="EMBL" id="KAI3685802.1"/>
    </source>
</evidence>
<reference evidence="2" key="1">
    <citation type="journal article" date="2022" name="Mol. Ecol. Resour.">
        <title>The genomes of chicory, endive, great burdock and yacon provide insights into Asteraceae palaeo-polyploidization history and plant inulin production.</title>
        <authorList>
            <person name="Fan W."/>
            <person name="Wang S."/>
            <person name="Wang H."/>
            <person name="Wang A."/>
            <person name="Jiang F."/>
            <person name="Liu H."/>
            <person name="Zhao H."/>
            <person name="Xu D."/>
            <person name="Zhang Y."/>
        </authorList>
    </citation>
    <scope>NUCLEOTIDE SEQUENCE [LARGE SCALE GENOMIC DNA]</scope>
    <source>
        <strain evidence="2">cv. Niubang</strain>
    </source>
</reference>
<name>A0ACB8YJV9_ARCLA</name>
<protein>
    <submittedName>
        <fullName evidence="1">Uncharacterized protein</fullName>
    </submittedName>
</protein>
<comment type="caution">
    <text evidence="1">The sequence shown here is derived from an EMBL/GenBank/DDBJ whole genome shotgun (WGS) entry which is preliminary data.</text>
</comment>
<gene>
    <name evidence="1" type="ORF">L6452_35060</name>
</gene>
<dbReference type="EMBL" id="CM042058">
    <property type="protein sequence ID" value="KAI3685802.1"/>
    <property type="molecule type" value="Genomic_DNA"/>
</dbReference>
<dbReference type="Proteomes" id="UP001055879">
    <property type="component" value="Linkage Group LG12"/>
</dbReference>
<organism evidence="1 2">
    <name type="scientific">Arctium lappa</name>
    <name type="common">Greater burdock</name>
    <name type="synonym">Lappa major</name>
    <dbReference type="NCBI Taxonomy" id="4217"/>
    <lineage>
        <taxon>Eukaryota</taxon>
        <taxon>Viridiplantae</taxon>
        <taxon>Streptophyta</taxon>
        <taxon>Embryophyta</taxon>
        <taxon>Tracheophyta</taxon>
        <taxon>Spermatophyta</taxon>
        <taxon>Magnoliopsida</taxon>
        <taxon>eudicotyledons</taxon>
        <taxon>Gunneridae</taxon>
        <taxon>Pentapetalae</taxon>
        <taxon>asterids</taxon>
        <taxon>campanulids</taxon>
        <taxon>Asterales</taxon>
        <taxon>Asteraceae</taxon>
        <taxon>Carduoideae</taxon>
        <taxon>Cardueae</taxon>
        <taxon>Arctiinae</taxon>
        <taxon>Arctium</taxon>
    </lineage>
</organism>
<proteinExistence type="predicted"/>
<evidence type="ECO:0000313" key="2">
    <source>
        <dbReference type="Proteomes" id="UP001055879"/>
    </source>
</evidence>
<accession>A0ACB8YJV9</accession>
<reference evidence="1 2" key="2">
    <citation type="journal article" date="2022" name="Mol. Ecol. Resour.">
        <title>The genomes of chicory, endive, great burdock and yacon provide insights into Asteraceae paleo-polyploidization history and plant inulin production.</title>
        <authorList>
            <person name="Fan W."/>
            <person name="Wang S."/>
            <person name="Wang H."/>
            <person name="Wang A."/>
            <person name="Jiang F."/>
            <person name="Liu H."/>
            <person name="Zhao H."/>
            <person name="Xu D."/>
            <person name="Zhang Y."/>
        </authorList>
    </citation>
    <scope>NUCLEOTIDE SEQUENCE [LARGE SCALE GENOMIC DNA]</scope>
    <source>
        <strain evidence="2">cv. Niubang</strain>
    </source>
</reference>
<sequence length="89" mass="10400">MERSETERRIGEEDNKRTNKRKDSPYGPECKNRPSISSHRVWKEEEDYPSLVYKKQLSSPIRGLNQITHTNENPFSLYSLGFGASFSYT</sequence>
<keyword evidence="2" id="KW-1185">Reference proteome</keyword>